<accession>A0A6L8W6U0</accession>
<reference evidence="2 3" key="1">
    <citation type="submission" date="2019-12" db="EMBL/GenBank/DDBJ databases">
        <title>Snethiella sp. nov. sp. isolated from sea sand.</title>
        <authorList>
            <person name="Kim J."/>
            <person name="Jeong S.E."/>
            <person name="Jung H.S."/>
            <person name="Jeon C.O."/>
        </authorList>
    </citation>
    <scope>NUCLEOTIDE SEQUENCE [LARGE SCALE GENOMIC DNA]</scope>
    <source>
        <strain evidence="2 3">DP05</strain>
    </source>
</reference>
<keyword evidence="1" id="KW-1133">Transmembrane helix</keyword>
<dbReference type="InterPro" id="IPR016990">
    <property type="entry name" value="UCP032162_TM"/>
</dbReference>
<protein>
    <submittedName>
        <fullName evidence="2">DUF2244 domain-containing protein</fullName>
    </submittedName>
</protein>
<evidence type="ECO:0000313" key="2">
    <source>
        <dbReference type="EMBL" id="MZR29907.1"/>
    </source>
</evidence>
<evidence type="ECO:0000256" key="1">
    <source>
        <dbReference type="SAM" id="Phobius"/>
    </source>
</evidence>
<keyword evidence="1" id="KW-0472">Membrane</keyword>
<dbReference type="Proteomes" id="UP000476030">
    <property type="component" value="Unassembled WGS sequence"/>
</dbReference>
<dbReference type="EMBL" id="WTUW01000001">
    <property type="protein sequence ID" value="MZR29907.1"/>
    <property type="molecule type" value="Genomic_DNA"/>
</dbReference>
<dbReference type="InterPro" id="IPR019253">
    <property type="entry name" value="DUF2244_TM"/>
</dbReference>
<sequence length="178" mass="19891">MPKSDDRTEVEDLQTGAAGSFFMSLHPNRSLSQPGFVFLMSSVALISFISGMAFLSMGAWPVLGFFGLDALLIYLAFRLNFRAARRYETVDIQNDVFTITRIAPDGAAKVEVFDAYWARAMIEKGRLWVTNRGKLYEIGNFLGEDEKIEVQELIATALETYREGGFLQSPSPRTSIIS</sequence>
<evidence type="ECO:0000313" key="3">
    <source>
        <dbReference type="Proteomes" id="UP000476030"/>
    </source>
</evidence>
<feature type="transmembrane region" description="Helical" evidence="1">
    <location>
        <begin position="36"/>
        <end position="54"/>
    </location>
</feature>
<organism evidence="2 3">
    <name type="scientific">Sneathiella litorea</name>
    <dbReference type="NCBI Taxonomy" id="2606216"/>
    <lineage>
        <taxon>Bacteria</taxon>
        <taxon>Pseudomonadati</taxon>
        <taxon>Pseudomonadota</taxon>
        <taxon>Alphaproteobacteria</taxon>
        <taxon>Sneathiellales</taxon>
        <taxon>Sneathiellaceae</taxon>
        <taxon>Sneathiella</taxon>
    </lineage>
</organism>
<name>A0A6L8W6U0_9PROT</name>
<proteinExistence type="predicted"/>
<gene>
    <name evidence="2" type="ORF">GQE98_04575</name>
</gene>
<dbReference type="RefSeq" id="WP_161314452.1">
    <property type="nucleotide sequence ID" value="NZ_WTUW01000001.1"/>
</dbReference>
<dbReference type="AlphaFoldDB" id="A0A6L8W6U0"/>
<feature type="transmembrane region" description="Helical" evidence="1">
    <location>
        <begin position="60"/>
        <end position="77"/>
    </location>
</feature>
<dbReference type="Pfam" id="PF10003">
    <property type="entry name" value="DUF2244"/>
    <property type="match status" value="1"/>
</dbReference>
<dbReference type="PIRSF" id="PIRSF032162">
    <property type="entry name" value="UCP032162_imp"/>
    <property type="match status" value="1"/>
</dbReference>
<keyword evidence="1" id="KW-0812">Transmembrane</keyword>
<keyword evidence="3" id="KW-1185">Reference proteome</keyword>
<comment type="caution">
    <text evidence="2">The sequence shown here is derived from an EMBL/GenBank/DDBJ whole genome shotgun (WGS) entry which is preliminary data.</text>
</comment>